<name>A0A2X0IS61_9ACTN</name>
<keyword evidence="4" id="KW-1185">Reference proteome</keyword>
<dbReference type="AlphaFoldDB" id="A0A2X0IS61"/>
<dbReference type="InterPro" id="IPR012349">
    <property type="entry name" value="Split_barrel_FMN-bd"/>
</dbReference>
<dbReference type="NCBIfam" id="TIGR03666">
    <property type="entry name" value="Rv2061_F420"/>
    <property type="match status" value="1"/>
</dbReference>
<dbReference type="GO" id="GO:0005829">
    <property type="term" value="C:cytosol"/>
    <property type="evidence" value="ECO:0007669"/>
    <property type="project" value="TreeGrafter"/>
</dbReference>
<dbReference type="SUPFAM" id="SSF50475">
    <property type="entry name" value="FMN-binding split barrel"/>
    <property type="match status" value="1"/>
</dbReference>
<gene>
    <name evidence="3" type="ORF">DN069_08440</name>
</gene>
<dbReference type="InterPro" id="IPR052019">
    <property type="entry name" value="F420H2_bilvrd_red/Heme_oxyg"/>
</dbReference>
<dbReference type="GO" id="GO:0016627">
    <property type="term" value="F:oxidoreductase activity, acting on the CH-CH group of donors"/>
    <property type="evidence" value="ECO:0007669"/>
    <property type="project" value="TreeGrafter"/>
</dbReference>
<protein>
    <submittedName>
        <fullName evidence="3">PPOX class F420-dependent oxidoreductase</fullName>
    </submittedName>
</protein>
<dbReference type="PANTHER" id="PTHR35176:SF11">
    <property type="entry name" value="PYRIDOXAMINE 5'-PHOSPHATE OXIDASE FAMILY PROTEIN"/>
    <property type="match status" value="1"/>
</dbReference>
<evidence type="ECO:0000256" key="1">
    <source>
        <dbReference type="ARBA" id="ARBA00023002"/>
    </source>
</evidence>
<dbReference type="InterPro" id="IPR019965">
    <property type="entry name" value="PPOX_F420-dep_Rv2061_put"/>
</dbReference>
<reference evidence="3 4" key="1">
    <citation type="submission" date="2018-06" db="EMBL/GenBank/DDBJ databases">
        <title>Streptacidiphilus pinicola sp. nov., isolated from pine grove soil.</title>
        <authorList>
            <person name="Roh S.G."/>
            <person name="Park S."/>
            <person name="Kim M.-K."/>
            <person name="Yun B.-R."/>
            <person name="Park J."/>
            <person name="Kim M.J."/>
            <person name="Kim Y.S."/>
            <person name="Kim S.B."/>
        </authorList>
    </citation>
    <scope>NUCLEOTIDE SEQUENCE [LARGE SCALE GENOMIC DNA]</scope>
    <source>
        <strain evidence="3 4">MMS16-CNU450</strain>
    </source>
</reference>
<evidence type="ECO:0000259" key="2">
    <source>
        <dbReference type="Pfam" id="PF01243"/>
    </source>
</evidence>
<dbReference type="Proteomes" id="UP000248889">
    <property type="component" value="Unassembled WGS sequence"/>
</dbReference>
<feature type="domain" description="Pyridoxamine 5'-phosphate oxidase N-terminal" evidence="2">
    <location>
        <begin position="4"/>
        <end position="96"/>
    </location>
</feature>
<proteinExistence type="predicted"/>
<dbReference type="Gene3D" id="2.30.110.10">
    <property type="entry name" value="Electron Transport, Fmn-binding Protein, Chain A"/>
    <property type="match status" value="1"/>
</dbReference>
<evidence type="ECO:0000313" key="3">
    <source>
        <dbReference type="EMBL" id="RAG86091.1"/>
    </source>
</evidence>
<dbReference type="EMBL" id="QKYN01000034">
    <property type="protein sequence ID" value="RAG86091.1"/>
    <property type="molecule type" value="Genomic_DNA"/>
</dbReference>
<sequence>MTALTRADYVSLTTYRKDGTPVATPVWGVVDDGRLYVWTEAGSWKVKRLRRDPRVTVVPCDVRGRIAPDAPEATGTGRLLDAEGTEKVRRLMGRKYLMFRLGDTWSNLTGRRRRHPIATVEISF</sequence>
<dbReference type="OrthoDB" id="5738083at2"/>
<keyword evidence="1" id="KW-0560">Oxidoreductase</keyword>
<accession>A0A2X0IS61</accession>
<dbReference type="GO" id="GO:0070967">
    <property type="term" value="F:coenzyme F420 binding"/>
    <property type="evidence" value="ECO:0007669"/>
    <property type="project" value="TreeGrafter"/>
</dbReference>
<dbReference type="Pfam" id="PF01243">
    <property type="entry name" value="PNPOx_N"/>
    <property type="match status" value="1"/>
</dbReference>
<evidence type="ECO:0000313" key="4">
    <source>
        <dbReference type="Proteomes" id="UP000248889"/>
    </source>
</evidence>
<dbReference type="InterPro" id="IPR011576">
    <property type="entry name" value="Pyridox_Oxase_N"/>
</dbReference>
<dbReference type="PANTHER" id="PTHR35176">
    <property type="entry name" value="HEME OXYGENASE HI_0854-RELATED"/>
    <property type="match status" value="1"/>
</dbReference>
<comment type="caution">
    <text evidence="3">The sequence shown here is derived from an EMBL/GenBank/DDBJ whole genome shotgun (WGS) entry which is preliminary data.</text>
</comment>
<organism evidence="3 4">
    <name type="scientific">Streptacidiphilus pinicola</name>
    <dbReference type="NCBI Taxonomy" id="2219663"/>
    <lineage>
        <taxon>Bacteria</taxon>
        <taxon>Bacillati</taxon>
        <taxon>Actinomycetota</taxon>
        <taxon>Actinomycetes</taxon>
        <taxon>Kitasatosporales</taxon>
        <taxon>Streptomycetaceae</taxon>
        <taxon>Streptacidiphilus</taxon>
    </lineage>
</organism>